<dbReference type="InterPro" id="IPR011965">
    <property type="entry name" value="PaaX_trns_reg"/>
</dbReference>
<dbReference type="Gene3D" id="3.30.70.2650">
    <property type="match status" value="1"/>
</dbReference>
<dbReference type="Gene3D" id="1.20.58.1460">
    <property type="match status" value="1"/>
</dbReference>
<name>A0A7G9S2S9_9MICO</name>
<dbReference type="InterPro" id="IPR048846">
    <property type="entry name" value="PaaX-like_central"/>
</dbReference>
<dbReference type="AlphaFoldDB" id="A0A7G9S2S9"/>
<dbReference type="Gene3D" id="1.10.10.10">
    <property type="entry name" value="Winged helix-like DNA-binding domain superfamily/Winged helix DNA-binding domain"/>
    <property type="match status" value="1"/>
</dbReference>
<feature type="domain" description="Transcriptional repressor PaaX-like N-terminal" evidence="1">
    <location>
        <begin position="13"/>
        <end position="80"/>
    </location>
</feature>
<gene>
    <name evidence="4" type="ORF">H9L06_07585</name>
</gene>
<proteinExistence type="predicted"/>
<evidence type="ECO:0000259" key="2">
    <source>
        <dbReference type="Pfam" id="PF08223"/>
    </source>
</evidence>
<dbReference type="EMBL" id="CP060716">
    <property type="protein sequence ID" value="QNN62154.1"/>
    <property type="molecule type" value="Genomic_DNA"/>
</dbReference>
<evidence type="ECO:0000313" key="4">
    <source>
        <dbReference type="EMBL" id="QNN62154.1"/>
    </source>
</evidence>
<protein>
    <submittedName>
        <fullName evidence="4">Transcriptional regulator</fullName>
    </submittedName>
</protein>
<dbReference type="Pfam" id="PF08223">
    <property type="entry name" value="PaaX_C"/>
    <property type="match status" value="1"/>
</dbReference>
<dbReference type="InterPro" id="IPR036388">
    <property type="entry name" value="WH-like_DNA-bd_sf"/>
</dbReference>
<dbReference type="Pfam" id="PF20803">
    <property type="entry name" value="PaaX_M"/>
    <property type="match status" value="1"/>
</dbReference>
<accession>A0A7G9S2S9</accession>
<keyword evidence="5" id="KW-1185">Reference proteome</keyword>
<dbReference type="PANTHER" id="PTHR30319:SF1">
    <property type="entry name" value="TRANSCRIPTIONAL REPRESSOR PAAX"/>
    <property type="match status" value="1"/>
</dbReference>
<feature type="domain" description="Transcriptional repressor PaaX-like C-terminal" evidence="2">
    <location>
        <begin position="183"/>
        <end position="267"/>
    </location>
</feature>
<dbReference type="Proteomes" id="UP000515934">
    <property type="component" value="Chromosome"/>
</dbReference>
<dbReference type="InterPro" id="IPR036390">
    <property type="entry name" value="WH_DNA-bd_sf"/>
</dbReference>
<dbReference type="GO" id="GO:0006351">
    <property type="term" value="P:DNA-templated transcription"/>
    <property type="evidence" value="ECO:0007669"/>
    <property type="project" value="InterPro"/>
</dbReference>
<organism evidence="4 5">
    <name type="scientific">Leucobacter denitrificans</name>
    <dbReference type="NCBI Taxonomy" id="683042"/>
    <lineage>
        <taxon>Bacteria</taxon>
        <taxon>Bacillati</taxon>
        <taxon>Actinomycetota</taxon>
        <taxon>Actinomycetes</taxon>
        <taxon>Micrococcales</taxon>
        <taxon>Microbacteriaceae</taxon>
        <taxon>Leucobacter</taxon>
    </lineage>
</organism>
<dbReference type="KEGG" id="ldn:H9L06_07585"/>
<reference evidence="4 5" key="1">
    <citation type="submission" date="2020-08" db="EMBL/GenBank/DDBJ databases">
        <title>Genome sequence of Leucobacter denitrificans KACC 14055T.</title>
        <authorList>
            <person name="Hyun D.-W."/>
            <person name="Bae J.-W."/>
        </authorList>
    </citation>
    <scope>NUCLEOTIDE SEQUENCE [LARGE SCALE GENOMIC DNA]</scope>
    <source>
        <strain evidence="4 5">KACC 14055</strain>
    </source>
</reference>
<dbReference type="InterPro" id="IPR013225">
    <property type="entry name" value="PaaX_C"/>
</dbReference>
<dbReference type="InterPro" id="IPR012906">
    <property type="entry name" value="PaaX-like_N"/>
</dbReference>
<evidence type="ECO:0000313" key="5">
    <source>
        <dbReference type="Proteomes" id="UP000515934"/>
    </source>
</evidence>
<dbReference type="PANTHER" id="PTHR30319">
    <property type="entry name" value="PHENYLACETIC ACID REGULATOR-RELATED TRANSCRIPTIONAL REPRESSOR"/>
    <property type="match status" value="1"/>
</dbReference>
<evidence type="ECO:0000259" key="1">
    <source>
        <dbReference type="Pfam" id="PF07848"/>
    </source>
</evidence>
<dbReference type="PIRSF" id="PIRSF020623">
    <property type="entry name" value="PaaX"/>
    <property type="match status" value="1"/>
</dbReference>
<evidence type="ECO:0000259" key="3">
    <source>
        <dbReference type="Pfam" id="PF20803"/>
    </source>
</evidence>
<feature type="domain" description="Transcriptional repressor PaaX-like central Cas2-like" evidence="3">
    <location>
        <begin position="98"/>
        <end position="172"/>
    </location>
</feature>
<dbReference type="SUPFAM" id="SSF46785">
    <property type="entry name" value="Winged helix' DNA-binding domain"/>
    <property type="match status" value="1"/>
</dbReference>
<sequence length="273" mass="30410">MQQGVENGDAPRPQHLIITLFAIYARPREGVLSIAEIIALMTALGVDSSAVRSSVSRLKRRGLLQSTQKDGAAAYRLSDELVEVFRAGDQRIFHQQRATLDDPWLLASFTVPEKERPVRHQLRTTLARLGFGQVSGGLWIAPGLLASETKTALENAGLEKYVELFLGNRISNDPLAEAIRSWWDLPTIEAHYREFISAFEQVVDLDFAAEETFATYMHAMTQWRRLPYLDPGIPAELLPEDWAGFRAEAVFSRLRNRLAGTAEGYVSATLAAA</sequence>
<dbReference type="Pfam" id="PF07848">
    <property type="entry name" value="PaaX"/>
    <property type="match status" value="1"/>
</dbReference>
<dbReference type="RefSeq" id="WP_187554625.1">
    <property type="nucleotide sequence ID" value="NZ_CP060716.1"/>
</dbReference>